<dbReference type="PANTHER" id="PTHR32308:SF10">
    <property type="entry name" value="CITRATE LYASE SUBUNIT BETA"/>
    <property type="match status" value="1"/>
</dbReference>
<dbReference type="GO" id="GO:0006107">
    <property type="term" value="P:oxaloacetate metabolic process"/>
    <property type="evidence" value="ECO:0007669"/>
    <property type="project" value="TreeGrafter"/>
</dbReference>
<keyword evidence="7" id="KW-0456">Lyase</keyword>
<evidence type="ECO:0000256" key="4">
    <source>
        <dbReference type="PIRSR" id="PIRSR015582-1"/>
    </source>
</evidence>
<evidence type="ECO:0000256" key="1">
    <source>
        <dbReference type="ARBA" id="ARBA00001946"/>
    </source>
</evidence>
<dbReference type="AlphaFoldDB" id="A0A021VTQ8"/>
<feature type="binding site" evidence="5">
    <location>
        <position position="119"/>
    </location>
    <ligand>
        <name>Mg(2+)</name>
        <dbReference type="ChEBI" id="CHEBI:18420"/>
    </ligand>
</feature>
<evidence type="ECO:0000313" key="7">
    <source>
        <dbReference type="EMBL" id="EYR64513.1"/>
    </source>
</evidence>
<evidence type="ECO:0000256" key="2">
    <source>
        <dbReference type="ARBA" id="ARBA00022723"/>
    </source>
</evidence>
<dbReference type="InterPro" id="IPR015813">
    <property type="entry name" value="Pyrv/PenolPyrv_kinase-like_dom"/>
</dbReference>
<dbReference type="InterPro" id="IPR011206">
    <property type="entry name" value="Citrate_lyase_beta/mcl1/mcl2"/>
</dbReference>
<evidence type="ECO:0000256" key="5">
    <source>
        <dbReference type="PIRSR" id="PIRSR015582-2"/>
    </source>
</evidence>
<comment type="cofactor">
    <cofactor evidence="1">
        <name>Mg(2+)</name>
        <dbReference type="ChEBI" id="CHEBI:18420"/>
    </cofactor>
</comment>
<dbReference type="InterPro" id="IPR005000">
    <property type="entry name" value="Aldolase/citrate-lyase_domain"/>
</dbReference>
<name>A0A021VTQ8_9CELL</name>
<dbReference type="Proteomes" id="UP000019753">
    <property type="component" value="Unassembled WGS sequence"/>
</dbReference>
<keyword evidence="2 5" id="KW-0479">Metal-binding</keyword>
<reference evidence="7 8" key="1">
    <citation type="submission" date="2014-01" db="EMBL/GenBank/DDBJ databases">
        <title>Actinotalea ferrariae CF5-4.</title>
        <authorList>
            <person name="Chen F."/>
            <person name="Li Y."/>
            <person name="Wang G."/>
        </authorList>
    </citation>
    <scope>NUCLEOTIDE SEQUENCE [LARGE SCALE GENOMIC DNA]</scope>
    <source>
        <strain evidence="7 8">CF5-4</strain>
    </source>
</reference>
<feature type="binding site" evidence="4">
    <location>
        <position position="68"/>
    </location>
    <ligand>
        <name>substrate</name>
    </ligand>
</feature>
<accession>A0A021VTQ8</accession>
<dbReference type="PIRSF" id="PIRSF015582">
    <property type="entry name" value="Cit_lyase_B"/>
    <property type="match status" value="1"/>
</dbReference>
<dbReference type="Gene3D" id="3.20.20.60">
    <property type="entry name" value="Phosphoenolpyruvate-binding domains"/>
    <property type="match status" value="1"/>
</dbReference>
<sequence>MTPATTAWTLGPALLFCPADRPDRFAKAAERADAVILDLEDAVAPEAKAAAREALAASTLDPDRTIVRVDAVGSRWFDDDVAALAATGYRTVMLAKASSAEDVAAVRRRGPWDVVALVETAAGVVAAPSIAAADGVVALMWGAEDLVASLGGTSSRHDGGTYRDVARLARASILLAAGAHGRAAIDAVHLDIGDADGLAAEAADARASGFAATACIHPSQVAVVRAAYRPTEAEVDRARRLLEAAAGLEGVFRWEGQMVDGPVLRHAERVLRDAGQG</sequence>
<dbReference type="RefSeq" id="WP_034223203.1">
    <property type="nucleotide sequence ID" value="NZ_AXCW01000028.1"/>
</dbReference>
<dbReference type="PANTHER" id="PTHR32308">
    <property type="entry name" value="LYASE BETA SUBUNIT, PUTATIVE (AFU_ORTHOLOGUE AFUA_4G13030)-RELATED"/>
    <property type="match status" value="1"/>
</dbReference>
<dbReference type="GO" id="GO:0000287">
    <property type="term" value="F:magnesium ion binding"/>
    <property type="evidence" value="ECO:0007669"/>
    <property type="project" value="TreeGrafter"/>
</dbReference>
<feature type="binding site" evidence="5">
    <location>
        <position position="145"/>
    </location>
    <ligand>
        <name>Mg(2+)</name>
        <dbReference type="ChEBI" id="CHEBI:18420"/>
    </ligand>
</feature>
<feature type="binding site" evidence="4">
    <location>
        <position position="119"/>
    </location>
    <ligand>
        <name>substrate</name>
    </ligand>
</feature>
<evidence type="ECO:0000259" key="6">
    <source>
        <dbReference type="Pfam" id="PF03328"/>
    </source>
</evidence>
<dbReference type="InterPro" id="IPR040442">
    <property type="entry name" value="Pyrv_kinase-like_dom_sf"/>
</dbReference>
<dbReference type="EMBL" id="AXCW01000028">
    <property type="protein sequence ID" value="EYR64513.1"/>
    <property type="molecule type" value="Genomic_DNA"/>
</dbReference>
<protein>
    <submittedName>
        <fullName evidence="7">Citrate lyase</fullName>
    </submittedName>
</protein>
<organism evidence="7 8">
    <name type="scientific">Actinotalea ferrariae CF5-4</name>
    <dbReference type="NCBI Taxonomy" id="948458"/>
    <lineage>
        <taxon>Bacteria</taxon>
        <taxon>Bacillati</taxon>
        <taxon>Actinomycetota</taxon>
        <taxon>Actinomycetes</taxon>
        <taxon>Micrococcales</taxon>
        <taxon>Cellulomonadaceae</taxon>
        <taxon>Actinotalea</taxon>
    </lineage>
</organism>
<comment type="caution">
    <text evidence="7">The sequence shown here is derived from an EMBL/GenBank/DDBJ whole genome shotgun (WGS) entry which is preliminary data.</text>
</comment>
<evidence type="ECO:0000256" key="3">
    <source>
        <dbReference type="ARBA" id="ARBA00022842"/>
    </source>
</evidence>
<gene>
    <name evidence="7" type="ORF">N866_09540</name>
</gene>
<dbReference type="GO" id="GO:0016829">
    <property type="term" value="F:lyase activity"/>
    <property type="evidence" value="ECO:0007669"/>
    <property type="project" value="UniProtKB-KW"/>
</dbReference>
<keyword evidence="8" id="KW-1185">Reference proteome</keyword>
<proteinExistence type="predicted"/>
<dbReference type="Pfam" id="PF03328">
    <property type="entry name" value="HpcH_HpaI"/>
    <property type="match status" value="1"/>
</dbReference>
<dbReference type="OrthoDB" id="4322898at2"/>
<keyword evidence="3 5" id="KW-0460">Magnesium</keyword>
<feature type="domain" description="HpcH/HpaI aldolase/citrate lyase" evidence="6">
    <location>
        <begin position="14"/>
        <end position="218"/>
    </location>
</feature>
<evidence type="ECO:0000313" key="8">
    <source>
        <dbReference type="Proteomes" id="UP000019753"/>
    </source>
</evidence>
<dbReference type="SUPFAM" id="SSF51621">
    <property type="entry name" value="Phosphoenolpyruvate/pyruvate domain"/>
    <property type="match status" value="1"/>
</dbReference>